<feature type="transmembrane region" description="Helical" evidence="1">
    <location>
        <begin position="43"/>
        <end position="63"/>
    </location>
</feature>
<dbReference type="AlphaFoldDB" id="A0A1Y1ZKX1"/>
<evidence type="ECO:0000313" key="3">
    <source>
        <dbReference type="Proteomes" id="UP000193144"/>
    </source>
</evidence>
<comment type="caution">
    <text evidence="2">The sequence shown here is derived from an EMBL/GenBank/DDBJ whole genome shotgun (WGS) entry which is preliminary data.</text>
</comment>
<proteinExistence type="predicted"/>
<evidence type="ECO:0000256" key="1">
    <source>
        <dbReference type="SAM" id="Phobius"/>
    </source>
</evidence>
<keyword evidence="1" id="KW-0812">Transmembrane</keyword>
<dbReference type="Proteomes" id="UP000193144">
    <property type="component" value="Unassembled WGS sequence"/>
</dbReference>
<gene>
    <name evidence="2" type="ORF">BCR34DRAFT_625076</name>
</gene>
<accession>A0A1Y1ZKX1</accession>
<dbReference type="STRING" id="1231657.A0A1Y1ZKX1"/>
<keyword evidence="1" id="KW-1133">Transmembrane helix</keyword>
<organism evidence="2 3">
    <name type="scientific">Clohesyomyces aquaticus</name>
    <dbReference type="NCBI Taxonomy" id="1231657"/>
    <lineage>
        <taxon>Eukaryota</taxon>
        <taxon>Fungi</taxon>
        <taxon>Dikarya</taxon>
        <taxon>Ascomycota</taxon>
        <taxon>Pezizomycotina</taxon>
        <taxon>Dothideomycetes</taxon>
        <taxon>Pleosporomycetidae</taxon>
        <taxon>Pleosporales</taxon>
        <taxon>Lindgomycetaceae</taxon>
        <taxon>Clohesyomyces</taxon>
    </lineage>
</organism>
<reference evidence="2 3" key="1">
    <citation type="submission" date="2016-07" db="EMBL/GenBank/DDBJ databases">
        <title>Pervasive Adenine N6-methylation of Active Genes in Fungi.</title>
        <authorList>
            <consortium name="DOE Joint Genome Institute"/>
            <person name="Mondo S.J."/>
            <person name="Dannebaum R.O."/>
            <person name="Kuo R.C."/>
            <person name="Labutti K."/>
            <person name="Haridas S."/>
            <person name="Kuo A."/>
            <person name="Salamov A."/>
            <person name="Ahrendt S.R."/>
            <person name="Lipzen A."/>
            <person name="Sullivan W."/>
            <person name="Andreopoulos W.B."/>
            <person name="Clum A."/>
            <person name="Lindquist E."/>
            <person name="Daum C."/>
            <person name="Ramamoorthy G.K."/>
            <person name="Gryganskyi A."/>
            <person name="Culley D."/>
            <person name="Magnuson J.K."/>
            <person name="James T.Y."/>
            <person name="O'Malley M.A."/>
            <person name="Stajich J.E."/>
            <person name="Spatafora J.W."/>
            <person name="Visel A."/>
            <person name="Grigoriev I.V."/>
        </authorList>
    </citation>
    <scope>NUCLEOTIDE SEQUENCE [LARGE SCALE GENOMIC DNA]</scope>
    <source>
        <strain evidence="2 3">CBS 115471</strain>
    </source>
</reference>
<protein>
    <submittedName>
        <fullName evidence="2">Uncharacterized protein</fullName>
    </submittedName>
</protein>
<sequence>MSDSLAAFRNNRGNELRRLAEEHLQHELNESDRDILKSAASKVSTHATIGSLLGLSLGVYCAVRLRTMRVAYFRAFRAMEKPVEVRFADGRTEPIPDITNQLQPSKWGDAATYFFFSVGGLFLGGETGFLTGTASASRTITSNPESKARVETAFKNYRIDAMKQEIKQLEEKTSLSDIITYSF</sequence>
<keyword evidence="3" id="KW-1185">Reference proteome</keyword>
<keyword evidence="1" id="KW-0472">Membrane</keyword>
<dbReference type="OrthoDB" id="3365267at2759"/>
<name>A0A1Y1ZKX1_9PLEO</name>
<dbReference type="EMBL" id="MCFA01000067">
    <property type="protein sequence ID" value="ORY10890.1"/>
    <property type="molecule type" value="Genomic_DNA"/>
</dbReference>
<evidence type="ECO:0000313" key="2">
    <source>
        <dbReference type="EMBL" id="ORY10890.1"/>
    </source>
</evidence>